<keyword evidence="2" id="KW-0288">FMN</keyword>
<dbReference type="SUPFAM" id="SSF63380">
    <property type="entry name" value="Riboflavin synthase domain-like"/>
    <property type="match status" value="1"/>
</dbReference>
<evidence type="ECO:0000259" key="6">
    <source>
        <dbReference type="PROSITE" id="PS51384"/>
    </source>
</evidence>
<dbReference type="InterPro" id="IPR017938">
    <property type="entry name" value="Riboflavin_synthase-like_b-brl"/>
</dbReference>
<protein>
    <recommendedName>
        <fullName evidence="4">NADPH--hemoprotein reductase</fullName>
        <ecNumber evidence="4">1.6.2.4</ecNumber>
    </recommendedName>
</protein>
<accession>A0A1S1UBW2</accession>
<dbReference type="PRINTS" id="PR00369">
    <property type="entry name" value="FLAVODOXIN"/>
</dbReference>
<organism evidence="7 8">
    <name type="scientific">Janthinobacterium lividum</name>
    <dbReference type="NCBI Taxonomy" id="29581"/>
    <lineage>
        <taxon>Bacteria</taxon>
        <taxon>Pseudomonadati</taxon>
        <taxon>Pseudomonadota</taxon>
        <taxon>Betaproteobacteria</taxon>
        <taxon>Burkholderiales</taxon>
        <taxon>Oxalobacteraceae</taxon>
        <taxon>Janthinobacterium</taxon>
    </lineage>
</organism>
<dbReference type="GO" id="GO:0050660">
    <property type="term" value="F:flavin adenine dinucleotide binding"/>
    <property type="evidence" value="ECO:0007669"/>
    <property type="project" value="TreeGrafter"/>
</dbReference>
<dbReference type="GO" id="GO:0010181">
    <property type="term" value="F:FMN binding"/>
    <property type="evidence" value="ECO:0007669"/>
    <property type="project" value="InterPro"/>
</dbReference>
<dbReference type="PANTHER" id="PTHR19384:SF17">
    <property type="entry name" value="NADPH--CYTOCHROME P450 REDUCTASE"/>
    <property type="match status" value="1"/>
</dbReference>
<evidence type="ECO:0000256" key="2">
    <source>
        <dbReference type="ARBA" id="ARBA00022643"/>
    </source>
</evidence>
<name>A0A1S1UBW2_9BURK</name>
<dbReference type="InterPro" id="IPR001094">
    <property type="entry name" value="Flavdoxin-like"/>
</dbReference>
<dbReference type="InterPro" id="IPR001433">
    <property type="entry name" value="OxRdtase_FAD/NAD-bd"/>
</dbReference>
<dbReference type="Proteomes" id="UP000179840">
    <property type="component" value="Unassembled WGS sequence"/>
</dbReference>
<dbReference type="Pfam" id="PF00175">
    <property type="entry name" value="NAD_binding_1"/>
    <property type="match status" value="1"/>
</dbReference>
<dbReference type="Pfam" id="PF00258">
    <property type="entry name" value="Flavodoxin_1"/>
    <property type="match status" value="1"/>
</dbReference>
<sequence length="454" mass="49361">MIFTHDTTRLALLATLSLSYAGVCLAPWLRARAKRRASAAARAALANHPAWLVAYASQTGNAEELATQTAQSLQLAGIPVRLCALAELTAFDLQQAERALFLVSTYGEGDAPDNAAAFMGRLMTGELALPQLHYAVLALGDRSYGQFCGFGRALDAWLAAQGASRLFERIEVDRSASAAIEQWFQHLSHLAGTSDAPDWSAPAFGDWRLTRRHLLNPGSAGGAIYHVELAPVAGTLPDWQSGDLVQVVAPADPSQPREYSIASIPHDGSVHLLVRQHAHPDGSLGLASGWLTAQAQVGEVLQLRLRQHKRFRLEDNAQRPLILIGNGSGIAGLRGHLKSRVLAGQRRNWLIFGERNAAHDFHYREEIEGWHASGDLPRLDLAFSRDQAERTYVQDRLRGNADEVTLWLQQGAAIYICGSLAGMAGGVDQALQEILGRPALDALAAEGRYRRDVY</sequence>
<evidence type="ECO:0000256" key="4">
    <source>
        <dbReference type="ARBA" id="ARBA00023797"/>
    </source>
</evidence>
<dbReference type="GO" id="GO:0005829">
    <property type="term" value="C:cytosol"/>
    <property type="evidence" value="ECO:0007669"/>
    <property type="project" value="TreeGrafter"/>
</dbReference>
<keyword evidence="1" id="KW-0285">Flavoprotein</keyword>
<dbReference type="GO" id="GO:0003958">
    <property type="term" value="F:NADPH-hemoprotein reductase activity"/>
    <property type="evidence" value="ECO:0007669"/>
    <property type="project" value="UniProtKB-EC"/>
</dbReference>
<dbReference type="SUPFAM" id="SSF52343">
    <property type="entry name" value="Ferredoxin reductase-like, C-terminal NADP-linked domain"/>
    <property type="match status" value="1"/>
</dbReference>
<reference evidence="7 8" key="1">
    <citation type="submission" date="2015-06" db="EMBL/GenBank/DDBJ databases">
        <title>Draft genome sequencing of a biphenyl-degrading bacterium, Janthinobacterium lividum MEG1.</title>
        <authorList>
            <person name="Shimodaira J."/>
            <person name="Hatta T."/>
        </authorList>
    </citation>
    <scope>NUCLEOTIDE SEQUENCE [LARGE SCALE GENOMIC DNA]</scope>
    <source>
        <strain evidence="7 8">MEG1</strain>
    </source>
</reference>
<dbReference type="InterPro" id="IPR017927">
    <property type="entry name" value="FAD-bd_FR_type"/>
</dbReference>
<keyword evidence="3" id="KW-0249">Electron transport</keyword>
<dbReference type="PROSITE" id="PS50902">
    <property type="entry name" value="FLAVODOXIN_LIKE"/>
    <property type="match status" value="1"/>
</dbReference>
<dbReference type="PANTHER" id="PTHR19384">
    <property type="entry name" value="NITRIC OXIDE SYNTHASE-RELATED"/>
    <property type="match status" value="1"/>
</dbReference>
<dbReference type="Gene3D" id="3.40.50.360">
    <property type="match status" value="1"/>
</dbReference>
<feature type="domain" description="Flavodoxin-like" evidence="5">
    <location>
        <begin position="51"/>
        <end position="188"/>
    </location>
</feature>
<dbReference type="AlphaFoldDB" id="A0A1S1UBW2"/>
<keyword evidence="3" id="KW-0813">Transport</keyword>
<evidence type="ECO:0000256" key="1">
    <source>
        <dbReference type="ARBA" id="ARBA00022630"/>
    </source>
</evidence>
<feature type="domain" description="FAD-binding FR-type" evidence="6">
    <location>
        <begin position="202"/>
        <end position="314"/>
    </location>
</feature>
<dbReference type="EC" id="1.6.2.4" evidence="4"/>
<dbReference type="Gene3D" id="2.40.30.10">
    <property type="entry name" value="Translation factors"/>
    <property type="match status" value="1"/>
</dbReference>
<dbReference type="InterPro" id="IPR008254">
    <property type="entry name" value="Flavodoxin/NO_synth"/>
</dbReference>
<evidence type="ECO:0000256" key="3">
    <source>
        <dbReference type="ARBA" id="ARBA00022982"/>
    </source>
</evidence>
<dbReference type="CDD" id="cd06200">
    <property type="entry name" value="SiR_like1"/>
    <property type="match status" value="1"/>
</dbReference>
<comment type="caution">
    <text evidence="7">The sequence shown here is derived from an EMBL/GenBank/DDBJ whole genome shotgun (WGS) entry which is preliminary data.</text>
</comment>
<dbReference type="SUPFAM" id="SSF52218">
    <property type="entry name" value="Flavoproteins"/>
    <property type="match status" value="1"/>
</dbReference>
<evidence type="ECO:0000313" key="7">
    <source>
        <dbReference type="EMBL" id="OHV97925.1"/>
    </source>
</evidence>
<dbReference type="Gene3D" id="3.40.50.80">
    <property type="entry name" value="Nucleotide-binding domain of ferredoxin-NADP reductase (FNR) module"/>
    <property type="match status" value="1"/>
</dbReference>
<dbReference type="PROSITE" id="PS51384">
    <property type="entry name" value="FAD_FR"/>
    <property type="match status" value="1"/>
</dbReference>
<dbReference type="PRINTS" id="PR00371">
    <property type="entry name" value="FPNCR"/>
</dbReference>
<proteinExistence type="predicted"/>
<evidence type="ECO:0000259" key="5">
    <source>
        <dbReference type="PROSITE" id="PS50902"/>
    </source>
</evidence>
<dbReference type="InterPro" id="IPR001709">
    <property type="entry name" value="Flavoprot_Pyr_Nucl_cyt_Rdtase"/>
</dbReference>
<dbReference type="InterPro" id="IPR029039">
    <property type="entry name" value="Flavoprotein-like_sf"/>
</dbReference>
<dbReference type="EMBL" id="LFKP01000004">
    <property type="protein sequence ID" value="OHV97925.1"/>
    <property type="molecule type" value="Genomic_DNA"/>
</dbReference>
<dbReference type="RefSeq" id="WP_071076089.1">
    <property type="nucleotide sequence ID" value="NZ_LFKP01000004.1"/>
</dbReference>
<evidence type="ECO:0000313" key="8">
    <source>
        <dbReference type="Proteomes" id="UP000179840"/>
    </source>
</evidence>
<gene>
    <name evidence="7" type="ORF">AKG95_06475</name>
</gene>
<dbReference type="InterPro" id="IPR039261">
    <property type="entry name" value="FNR_nucleotide-bd"/>
</dbReference>